<comment type="caution">
    <text evidence="1">The sequence shown here is derived from an EMBL/GenBank/DDBJ whole genome shotgun (WGS) entry which is preliminary data.</text>
</comment>
<proteinExistence type="predicted"/>
<accession>A0A702GD90</accession>
<dbReference type="EMBL" id="DAAMII010000017">
    <property type="protein sequence ID" value="HAC6766085.1"/>
    <property type="molecule type" value="Genomic_DNA"/>
</dbReference>
<gene>
    <name evidence="1" type="ORF">G0D47_15685</name>
</gene>
<dbReference type="AlphaFoldDB" id="A0A702GD90"/>
<sequence length="88" mass="10441">MAEDKQFREWFTLWEPWHKVIERIAPEICTEISTEKNRIVETSDDIAVDAMADVKVMREINLRLFNSATERVLAKTDQEHLLKPQWAK</sequence>
<name>A0A702GD90_SALDZ</name>
<reference evidence="1" key="1">
    <citation type="journal article" date="2018" name="Genome Biol.">
        <title>SKESA: strategic k-mer extension for scrupulous assemblies.</title>
        <authorList>
            <person name="Souvorov A."/>
            <person name="Agarwala R."/>
            <person name="Lipman D.J."/>
        </authorList>
    </citation>
    <scope>NUCLEOTIDE SEQUENCE</scope>
    <source>
        <strain evidence="1">11-1391</strain>
    </source>
</reference>
<reference evidence="1" key="2">
    <citation type="submission" date="2018-07" db="EMBL/GenBank/DDBJ databases">
        <authorList>
            <consortium name="NCBI Pathogen Detection Project"/>
        </authorList>
    </citation>
    <scope>NUCLEOTIDE SEQUENCE</scope>
    <source>
        <strain evidence="1">11-1391</strain>
    </source>
</reference>
<organism evidence="1">
    <name type="scientific">Salmonella diarizonae</name>
    <dbReference type="NCBI Taxonomy" id="59204"/>
    <lineage>
        <taxon>Bacteria</taxon>
        <taxon>Pseudomonadati</taxon>
        <taxon>Pseudomonadota</taxon>
        <taxon>Gammaproteobacteria</taxon>
        <taxon>Enterobacterales</taxon>
        <taxon>Enterobacteriaceae</taxon>
        <taxon>Salmonella</taxon>
    </lineage>
</organism>
<protein>
    <recommendedName>
        <fullName evidence="2">Invasion plasmid antigen / internalinputative</fullName>
    </recommendedName>
</protein>
<evidence type="ECO:0008006" key="2">
    <source>
        <dbReference type="Google" id="ProtNLM"/>
    </source>
</evidence>
<evidence type="ECO:0000313" key="1">
    <source>
        <dbReference type="EMBL" id="HAC6766085.1"/>
    </source>
</evidence>